<evidence type="ECO:0000256" key="3">
    <source>
        <dbReference type="ARBA" id="ARBA00023004"/>
    </source>
</evidence>
<evidence type="ECO:0000313" key="5">
    <source>
        <dbReference type="EMBL" id="CAF4036874.1"/>
    </source>
</evidence>
<organism evidence="5 6">
    <name type="scientific">Didymodactylos carnosus</name>
    <dbReference type="NCBI Taxonomy" id="1234261"/>
    <lineage>
        <taxon>Eukaryota</taxon>
        <taxon>Metazoa</taxon>
        <taxon>Spiralia</taxon>
        <taxon>Gnathifera</taxon>
        <taxon>Rotifera</taxon>
        <taxon>Eurotatoria</taxon>
        <taxon>Bdelloidea</taxon>
        <taxon>Philodinida</taxon>
        <taxon>Philodinidae</taxon>
        <taxon>Didymodactylos</taxon>
    </lineage>
</organism>
<dbReference type="EMBL" id="CAJOBA010037160">
    <property type="protein sequence ID" value="CAF4036874.1"/>
    <property type="molecule type" value="Genomic_DNA"/>
</dbReference>
<comment type="caution">
    <text evidence="5">The sequence shown here is derived from an EMBL/GenBank/DDBJ whole genome shotgun (WGS) entry which is preliminary data.</text>
</comment>
<dbReference type="Pfam" id="PF07847">
    <property type="entry name" value="PCO_ADO"/>
    <property type="match status" value="1"/>
</dbReference>
<protein>
    <recommendedName>
        <fullName evidence="7">Cysteine dioxygenase</fullName>
    </recommendedName>
</protein>
<proteinExistence type="predicted"/>
<accession>A0A8S2P5P7</accession>
<dbReference type="SUPFAM" id="SSF51182">
    <property type="entry name" value="RmlC-like cupins"/>
    <property type="match status" value="1"/>
</dbReference>
<feature type="non-terminal residue" evidence="5">
    <location>
        <position position="1"/>
    </location>
</feature>
<dbReference type="EMBL" id="CAJNOK010015614">
    <property type="protein sequence ID" value="CAF1228859.1"/>
    <property type="molecule type" value="Genomic_DNA"/>
</dbReference>
<keyword evidence="2" id="KW-0560">Oxidoreductase</keyword>
<evidence type="ECO:0000313" key="6">
    <source>
        <dbReference type="Proteomes" id="UP000682733"/>
    </source>
</evidence>
<dbReference type="InterPro" id="IPR014710">
    <property type="entry name" value="RmlC-like_jellyroll"/>
</dbReference>
<gene>
    <name evidence="4" type="ORF">OVA965_LOCUS25277</name>
    <name evidence="5" type="ORF">TMI583_LOCUS26004</name>
</gene>
<dbReference type="CDD" id="cd20289">
    <property type="entry name" value="cupin_ADO"/>
    <property type="match status" value="1"/>
</dbReference>
<sequence>IMQSPSSSSRLAANLIKQAKQTFSNILRSSNLNNNLNNNCTSHATDGMKRSLDFEPLTRLLSKITKHDLNFTLLDDVRCLSESNSNSEHFSSSVAYENALTFLSSKAPVFYMKLYEDNLISAGIFIIKQNHKMPIHDHPNMYGLIKVLDGHGHINAYSALGQPQTSDNENLNCTKTTSTSIHAQSDVAVLYPDRSNIHEIYATNNDHCAFLDILAPPYSNENDCSFFEVFPNPVDSTNNATCRYLLKRVYATDYYTESLQYTGPTIS</sequence>
<dbReference type="Proteomes" id="UP000682733">
    <property type="component" value="Unassembled WGS sequence"/>
</dbReference>
<evidence type="ECO:0000256" key="2">
    <source>
        <dbReference type="ARBA" id="ARBA00023002"/>
    </source>
</evidence>
<keyword evidence="1" id="KW-0479">Metal-binding</keyword>
<evidence type="ECO:0000256" key="1">
    <source>
        <dbReference type="ARBA" id="ARBA00022723"/>
    </source>
</evidence>
<dbReference type="Proteomes" id="UP000677228">
    <property type="component" value="Unassembled WGS sequence"/>
</dbReference>
<dbReference type="InterPro" id="IPR012864">
    <property type="entry name" value="PCO/ADO"/>
</dbReference>
<keyword evidence="3" id="KW-0408">Iron</keyword>
<dbReference type="GO" id="GO:0005739">
    <property type="term" value="C:mitochondrion"/>
    <property type="evidence" value="ECO:0007669"/>
    <property type="project" value="TreeGrafter"/>
</dbReference>
<evidence type="ECO:0008006" key="7">
    <source>
        <dbReference type="Google" id="ProtNLM"/>
    </source>
</evidence>
<dbReference type="GO" id="GO:0046872">
    <property type="term" value="F:metal ion binding"/>
    <property type="evidence" value="ECO:0007669"/>
    <property type="project" value="UniProtKB-KW"/>
</dbReference>
<reference evidence="5" key="1">
    <citation type="submission" date="2021-02" db="EMBL/GenBank/DDBJ databases">
        <authorList>
            <person name="Nowell W R."/>
        </authorList>
    </citation>
    <scope>NUCLEOTIDE SEQUENCE</scope>
</reference>
<evidence type="ECO:0000313" key="4">
    <source>
        <dbReference type="EMBL" id="CAF1228859.1"/>
    </source>
</evidence>
<name>A0A8S2P5P7_9BILA</name>
<dbReference type="Gene3D" id="2.60.120.10">
    <property type="entry name" value="Jelly Rolls"/>
    <property type="match status" value="1"/>
</dbReference>
<dbReference type="PANTHER" id="PTHR22966:SF61">
    <property type="entry name" value="2-AMINOETHANETHIOL DIOXYGENASE"/>
    <property type="match status" value="1"/>
</dbReference>
<dbReference type="GO" id="GO:0016702">
    <property type="term" value="F:oxidoreductase activity, acting on single donors with incorporation of molecular oxygen, incorporation of two atoms of oxygen"/>
    <property type="evidence" value="ECO:0007669"/>
    <property type="project" value="InterPro"/>
</dbReference>
<dbReference type="InterPro" id="IPR011051">
    <property type="entry name" value="RmlC_Cupin_sf"/>
</dbReference>
<dbReference type="PANTHER" id="PTHR22966">
    <property type="entry name" value="2-AMINOETHANETHIOL DIOXYGENASE"/>
    <property type="match status" value="1"/>
</dbReference>
<dbReference type="AlphaFoldDB" id="A0A8S2P5P7"/>